<protein>
    <submittedName>
        <fullName evidence="1">Uncharacterized protein</fullName>
    </submittedName>
</protein>
<gene>
    <name evidence="1" type="ORF">NDU88_012861</name>
</gene>
<evidence type="ECO:0000313" key="2">
    <source>
        <dbReference type="Proteomes" id="UP001066276"/>
    </source>
</evidence>
<comment type="caution">
    <text evidence="1">The sequence shown here is derived from an EMBL/GenBank/DDBJ whole genome shotgun (WGS) entry which is preliminary data.</text>
</comment>
<dbReference type="AlphaFoldDB" id="A0AAV7R203"/>
<sequence length="140" mass="15012">MATLCGVPLSPSVVPAGTTRSYPRSPGRRHTPAYSAAAAIRFLVPLPAGTLPRPPLGSSHLSGRRAMRHSVVSFTTVVCLRSMMPKLEQVRKAATSSPGRVVGPINALANFRSWPSTSHGTTITRQPPMFIRNSDIDRKA</sequence>
<organism evidence="1 2">
    <name type="scientific">Pleurodeles waltl</name>
    <name type="common">Iberian ribbed newt</name>
    <dbReference type="NCBI Taxonomy" id="8319"/>
    <lineage>
        <taxon>Eukaryota</taxon>
        <taxon>Metazoa</taxon>
        <taxon>Chordata</taxon>
        <taxon>Craniata</taxon>
        <taxon>Vertebrata</taxon>
        <taxon>Euteleostomi</taxon>
        <taxon>Amphibia</taxon>
        <taxon>Batrachia</taxon>
        <taxon>Caudata</taxon>
        <taxon>Salamandroidea</taxon>
        <taxon>Salamandridae</taxon>
        <taxon>Pleurodelinae</taxon>
        <taxon>Pleurodeles</taxon>
    </lineage>
</organism>
<accession>A0AAV7R203</accession>
<reference evidence="1" key="1">
    <citation type="journal article" date="2022" name="bioRxiv">
        <title>Sequencing and chromosome-scale assembly of the giantPleurodeles waltlgenome.</title>
        <authorList>
            <person name="Brown T."/>
            <person name="Elewa A."/>
            <person name="Iarovenko S."/>
            <person name="Subramanian E."/>
            <person name="Araus A.J."/>
            <person name="Petzold A."/>
            <person name="Susuki M."/>
            <person name="Suzuki K.-i.T."/>
            <person name="Hayashi T."/>
            <person name="Toyoda A."/>
            <person name="Oliveira C."/>
            <person name="Osipova E."/>
            <person name="Leigh N.D."/>
            <person name="Simon A."/>
            <person name="Yun M.H."/>
        </authorList>
    </citation>
    <scope>NUCLEOTIDE SEQUENCE</scope>
    <source>
        <strain evidence="1">20211129_DDA</strain>
        <tissue evidence="1">Liver</tissue>
    </source>
</reference>
<proteinExistence type="predicted"/>
<dbReference type="Proteomes" id="UP001066276">
    <property type="component" value="Chromosome 6"/>
</dbReference>
<dbReference type="EMBL" id="JANPWB010000010">
    <property type="protein sequence ID" value="KAJ1146596.1"/>
    <property type="molecule type" value="Genomic_DNA"/>
</dbReference>
<evidence type="ECO:0000313" key="1">
    <source>
        <dbReference type="EMBL" id="KAJ1146596.1"/>
    </source>
</evidence>
<keyword evidence="2" id="KW-1185">Reference proteome</keyword>
<name>A0AAV7R203_PLEWA</name>